<dbReference type="AlphaFoldDB" id="A0A3N4W714"/>
<keyword evidence="4" id="KW-1185">Reference proteome</keyword>
<comment type="caution">
    <text evidence="3">The sequence shown here is derived from an EMBL/GenBank/DDBJ whole genome shotgun (WGS) entry which is preliminary data.</text>
</comment>
<evidence type="ECO:0000256" key="1">
    <source>
        <dbReference type="SAM" id="Phobius"/>
    </source>
</evidence>
<proteinExistence type="predicted"/>
<organism evidence="3 4">
    <name type="scientific">Vulcaniibacterium tengchongense</name>
    <dbReference type="NCBI Taxonomy" id="1273429"/>
    <lineage>
        <taxon>Bacteria</taxon>
        <taxon>Pseudomonadati</taxon>
        <taxon>Pseudomonadota</taxon>
        <taxon>Gammaproteobacteria</taxon>
        <taxon>Lysobacterales</taxon>
        <taxon>Lysobacteraceae</taxon>
        <taxon>Vulcaniibacterium</taxon>
    </lineage>
</organism>
<evidence type="ECO:0008006" key="5">
    <source>
        <dbReference type="Google" id="ProtNLM"/>
    </source>
</evidence>
<evidence type="ECO:0000313" key="3">
    <source>
        <dbReference type="EMBL" id="RPE80994.1"/>
    </source>
</evidence>
<name>A0A3N4W714_9GAMM</name>
<dbReference type="EMBL" id="RKQN01000001">
    <property type="protein sequence ID" value="RPE80994.1"/>
    <property type="molecule type" value="Genomic_DNA"/>
</dbReference>
<evidence type="ECO:0000313" key="4">
    <source>
        <dbReference type="Proteomes" id="UP000269708"/>
    </source>
</evidence>
<keyword evidence="1" id="KW-1133">Transmembrane helix</keyword>
<gene>
    <name evidence="3" type="ORF">EDC50_0161</name>
</gene>
<keyword evidence="2" id="KW-0732">Signal</keyword>
<keyword evidence="1" id="KW-0812">Transmembrane</keyword>
<protein>
    <recommendedName>
        <fullName evidence="5">PA2779 family protein</fullName>
    </recommendedName>
</protein>
<accession>A0A3N4W714</accession>
<feature type="signal peptide" evidence="2">
    <location>
        <begin position="1"/>
        <end position="25"/>
    </location>
</feature>
<dbReference type="NCBIfam" id="NF033919">
    <property type="entry name" value="PA2779_fam"/>
    <property type="match status" value="1"/>
</dbReference>
<dbReference type="InterPro" id="IPR046735">
    <property type="entry name" value="PA2779-like"/>
</dbReference>
<feature type="chain" id="PRO_5017931557" description="PA2779 family protein" evidence="2">
    <location>
        <begin position="26"/>
        <end position="123"/>
    </location>
</feature>
<keyword evidence="1" id="KW-0472">Membrane</keyword>
<dbReference type="Pfam" id="PF20332">
    <property type="entry name" value="DUF6627"/>
    <property type="match status" value="1"/>
</dbReference>
<sequence>MLRESMIALALVPALVAVPAASARAGVISTQQALSAEMRQAKETQVRAALAREDVRQAMLQLGVNPADADARIASLSDAELLQLEGQVDRLPAGGGVLAVIGVVFVVLLILELVGVTNIFNKV</sequence>
<dbReference type="OrthoDB" id="6401969at2"/>
<evidence type="ECO:0000256" key="2">
    <source>
        <dbReference type="SAM" id="SignalP"/>
    </source>
</evidence>
<reference evidence="3 4" key="1">
    <citation type="submission" date="2018-11" db="EMBL/GenBank/DDBJ databases">
        <title>Genomic Encyclopedia of Type Strains, Phase IV (KMG-IV): sequencing the most valuable type-strain genomes for metagenomic binning, comparative biology and taxonomic classification.</title>
        <authorList>
            <person name="Goeker M."/>
        </authorList>
    </citation>
    <scope>NUCLEOTIDE SEQUENCE [LARGE SCALE GENOMIC DNA]</scope>
    <source>
        <strain evidence="3 4">DSM 25623</strain>
    </source>
</reference>
<dbReference type="RefSeq" id="WP_123768585.1">
    <property type="nucleotide sequence ID" value="NZ_RKQN01000001.1"/>
</dbReference>
<dbReference type="Proteomes" id="UP000269708">
    <property type="component" value="Unassembled WGS sequence"/>
</dbReference>
<feature type="transmembrane region" description="Helical" evidence="1">
    <location>
        <begin position="97"/>
        <end position="120"/>
    </location>
</feature>